<dbReference type="NCBIfam" id="TIGR00055">
    <property type="entry name" value="uppS"/>
    <property type="match status" value="1"/>
</dbReference>
<comment type="subunit">
    <text evidence="2">Homodimer.</text>
</comment>
<dbReference type="GO" id="GO:0008834">
    <property type="term" value="F:ditrans,polycis-undecaprenyl-diphosphate synthase [(2E,6E)-farnesyl-diphosphate specific] activity"/>
    <property type="evidence" value="ECO:0007669"/>
    <property type="project" value="TreeGrafter"/>
</dbReference>
<feature type="binding site" evidence="2">
    <location>
        <position position="71"/>
    </location>
    <ligand>
        <name>substrate</name>
    </ligand>
</feature>
<dbReference type="PANTHER" id="PTHR10291:SF0">
    <property type="entry name" value="DEHYDRODOLICHYL DIPHOSPHATE SYNTHASE 2"/>
    <property type="match status" value="1"/>
</dbReference>
<reference evidence="3 4" key="1">
    <citation type="submission" date="2016-04" db="EMBL/GenBank/DDBJ databases">
        <title>Draft genome sequence of freshwater magnetotactic bacteria Magnetospirillum marisnigri SP-1 and Magnetospirillum moscoviense BB-1.</title>
        <authorList>
            <person name="Koziaeva V."/>
            <person name="Dziuba M.V."/>
            <person name="Ivanov T.M."/>
            <person name="Kuznetsov B."/>
            <person name="Grouzdev D.S."/>
        </authorList>
    </citation>
    <scope>NUCLEOTIDE SEQUENCE [LARGE SCALE GENOMIC DNA]</scope>
    <source>
        <strain evidence="3 4">BB-1</strain>
    </source>
</reference>
<dbReference type="CDD" id="cd00475">
    <property type="entry name" value="Cis_IPPS"/>
    <property type="match status" value="1"/>
</dbReference>
<name>A0A178MVH8_9PROT</name>
<feature type="active site" evidence="2">
    <location>
        <position position="22"/>
    </location>
</feature>
<comment type="similarity">
    <text evidence="2">Belongs to the UPP synthase family.</text>
</comment>
<keyword evidence="2" id="KW-0479">Metal-binding</keyword>
<evidence type="ECO:0000256" key="1">
    <source>
        <dbReference type="ARBA" id="ARBA00022679"/>
    </source>
</evidence>
<dbReference type="NCBIfam" id="NF011408">
    <property type="entry name" value="PRK14834.1"/>
    <property type="match status" value="1"/>
</dbReference>
<dbReference type="STRING" id="1437059.A6A05_08565"/>
<dbReference type="OrthoDB" id="4191603at2"/>
<keyword evidence="4" id="KW-1185">Reference proteome</keyword>
<evidence type="ECO:0000313" key="3">
    <source>
        <dbReference type="EMBL" id="OAN54404.1"/>
    </source>
</evidence>
<comment type="caution">
    <text evidence="3">The sequence shown here is derived from an EMBL/GenBank/DDBJ whole genome shotgun (WGS) entry which is preliminary data.</text>
</comment>
<dbReference type="FunFam" id="3.40.1180.10:FF:000001">
    <property type="entry name" value="(2E,6E)-farnesyl-diphosphate-specific ditrans,polycis-undecaprenyl-diphosphate synthase"/>
    <property type="match status" value="1"/>
</dbReference>
<comment type="function">
    <text evidence="2">Catalyzes the condensation of isopentenyl diphosphate (IPP) with allylic pyrophosphates generating different type of terpenoids.</text>
</comment>
<feature type="binding site" evidence="2">
    <location>
        <position position="27"/>
    </location>
    <ligand>
        <name>substrate</name>
    </ligand>
</feature>
<gene>
    <name evidence="3" type="ORF">A6A05_08565</name>
</gene>
<dbReference type="NCBIfam" id="NF011405">
    <property type="entry name" value="PRK14830.1"/>
    <property type="match status" value="1"/>
</dbReference>
<feature type="binding site" evidence="2">
    <location>
        <begin position="67"/>
        <end position="69"/>
    </location>
    <ligand>
        <name>substrate</name>
    </ligand>
</feature>
<organism evidence="3 4">
    <name type="scientific">Magnetospirillum moscoviense</name>
    <dbReference type="NCBI Taxonomy" id="1437059"/>
    <lineage>
        <taxon>Bacteria</taxon>
        <taxon>Pseudomonadati</taxon>
        <taxon>Pseudomonadota</taxon>
        <taxon>Alphaproteobacteria</taxon>
        <taxon>Rhodospirillales</taxon>
        <taxon>Rhodospirillaceae</taxon>
        <taxon>Magnetospirillum</taxon>
    </lineage>
</organism>
<dbReference type="PROSITE" id="PS01066">
    <property type="entry name" value="UPP_SYNTHASE"/>
    <property type="match status" value="1"/>
</dbReference>
<dbReference type="InterPro" id="IPR018520">
    <property type="entry name" value="UPP_synth-like_CS"/>
</dbReference>
<feature type="binding site" evidence="2">
    <location>
        <position position="73"/>
    </location>
    <ligand>
        <name>substrate</name>
    </ligand>
</feature>
<proteinExistence type="inferred from homology"/>
<feature type="binding site" evidence="2">
    <location>
        <position position="22"/>
    </location>
    <ligand>
        <name>Mg(2+)</name>
        <dbReference type="ChEBI" id="CHEBI:18420"/>
    </ligand>
</feature>
<sequence>MEAAAKPDQGLPAPVHVAIIMDGNGRWAKARGLPRTAGHKKGAESVRRAVETARELGVSYLTLYAFSSENWKRPVGEVTDLMGLLRLYLRNEVNSLHKNGIRLRIIGDRSKLSADIVTLIEESEAKTRDNNALTLVLALSYGGRQEIVEAARAVARQVAEGRISVDAIDETTLAGNLFTADIPDPDLVIRTSGEQRISNFLLWQCAYSELVFLDVLWPDFSRSDFEAAIRDYHGRDRRFGAANG</sequence>
<protein>
    <recommendedName>
        <fullName evidence="2">Isoprenyl transferase</fullName>
        <ecNumber evidence="2">2.5.1.-</ecNumber>
    </recommendedName>
</protein>
<dbReference type="EMBL" id="LWQU01000112">
    <property type="protein sequence ID" value="OAN54404.1"/>
    <property type="molecule type" value="Genomic_DNA"/>
</dbReference>
<dbReference type="HAMAP" id="MF_01139">
    <property type="entry name" value="ISPT"/>
    <property type="match status" value="1"/>
</dbReference>
<dbReference type="GO" id="GO:0005829">
    <property type="term" value="C:cytosol"/>
    <property type="evidence" value="ECO:0007669"/>
    <property type="project" value="TreeGrafter"/>
</dbReference>
<feature type="binding site" evidence="2">
    <location>
        <position position="190"/>
    </location>
    <ligand>
        <name>substrate</name>
    </ligand>
</feature>
<accession>A0A178MVH8</accession>
<dbReference type="GO" id="GO:0016094">
    <property type="term" value="P:polyprenol biosynthetic process"/>
    <property type="evidence" value="ECO:0007669"/>
    <property type="project" value="TreeGrafter"/>
</dbReference>
<dbReference type="Pfam" id="PF01255">
    <property type="entry name" value="Prenyltransf"/>
    <property type="match status" value="1"/>
</dbReference>
<feature type="binding site" evidence="2">
    <location>
        <position position="39"/>
    </location>
    <ligand>
        <name>substrate</name>
    </ligand>
</feature>
<dbReference type="InterPro" id="IPR036424">
    <property type="entry name" value="UPP_synth-like_sf"/>
</dbReference>
<feature type="binding site" evidence="2">
    <location>
        <position position="35"/>
    </location>
    <ligand>
        <name>substrate</name>
    </ligand>
</feature>
<dbReference type="GO" id="GO:0000287">
    <property type="term" value="F:magnesium ion binding"/>
    <property type="evidence" value="ECO:0007669"/>
    <property type="project" value="UniProtKB-UniRule"/>
</dbReference>
<dbReference type="RefSeq" id="WP_068498391.1">
    <property type="nucleotide sequence ID" value="NZ_LWQU01000112.1"/>
</dbReference>
<dbReference type="PANTHER" id="PTHR10291">
    <property type="entry name" value="DEHYDRODOLICHYL DIPHOSPHATE SYNTHASE FAMILY MEMBER"/>
    <property type="match status" value="1"/>
</dbReference>
<feature type="active site" description="Proton acceptor" evidence="2">
    <location>
        <position position="70"/>
    </location>
</feature>
<feature type="binding site" evidence="2">
    <location>
        <begin position="23"/>
        <end position="26"/>
    </location>
    <ligand>
        <name>substrate</name>
    </ligand>
</feature>
<dbReference type="EC" id="2.5.1.-" evidence="2"/>
<dbReference type="Proteomes" id="UP000078543">
    <property type="component" value="Unassembled WGS sequence"/>
</dbReference>
<keyword evidence="1 2" id="KW-0808">Transferase</keyword>
<evidence type="ECO:0000313" key="4">
    <source>
        <dbReference type="Proteomes" id="UP000078543"/>
    </source>
</evidence>
<dbReference type="Gene3D" id="3.40.1180.10">
    <property type="entry name" value="Decaprenyl diphosphate synthase-like"/>
    <property type="match status" value="1"/>
</dbReference>
<dbReference type="InterPro" id="IPR001441">
    <property type="entry name" value="UPP_synth-like"/>
</dbReference>
<feature type="binding site" evidence="2">
    <location>
        <begin position="196"/>
        <end position="198"/>
    </location>
    <ligand>
        <name>substrate</name>
    </ligand>
</feature>
<evidence type="ECO:0000256" key="2">
    <source>
        <dbReference type="HAMAP-Rule" id="MF_01139"/>
    </source>
</evidence>
<comment type="cofactor">
    <cofactor evidence="2">
        <name>Mg(2+)</name>
        <dbReference type="ChEBI" id="CHEBI:18420"/>
    </cofactor>
    <text evidence="2">Binds 2 magnesium ions per subunit.</text>
</comment>
<keyword evidence="2" id="KW-0460">Magnesium</keyword>
<feature type="binding site" evidence="2">
    <location>
        <position position="209"/>
    </location>
    <ligand>
        <name>Mg(2+)</name>
        <dbReference type="ChEBI" id="CHEBI:18420"/>
    </ligand>
</feature>
<dbReference type="AlphaFoldDB" id="A0A178MVH8"/>
<dbReference type="SUPFAM" id="SSF64005">
    <property type="entry name" value="Undecaprenyl diphosphate synthase"/>
    <property type="match status" value="1"/>
</dbReference>